<dbReference type="EMBL" id="JAFIQS010000012">
    <property type="protein sequence ID" value="KAG5164168.1"/>
    <property type="molecule type" value="Genomic_DNA"/>
</dbReference>
<gene>
    <name evidence="2" type="ORF">JR316_010662</name>
</gene>
<protein>
    <submittedName>
        <fullName evidence="2">Uncharacterized protein</fullName>
    </submittedName>
</protein>
<organism evidence="2">
    <name type="scientific">Psilocybe cubensis</name>
    <name type="common">Psychedelic mushroom</name>
    <name type="synonym">Stropharia cubensis</name>
    <dbReference type="NCBI Taxonomy" id="181762"/>
    <lineage>
        <taxon>Eukaryota</taxon>
        <taxon>Fungi</taxon>
        <taxon>Dikarya</taxon>
        <taxon>Basidiomycota</taxon>
        <taxon>Agaricomycotina</taxon>
        <taxon>Agaricomycetes</taxon>
        <taxon>Agaricomycetidae</taxon>
        <taxon>Agaricales</taxon>
        <taxon>Agaricineae</taxon>
        <taxon>Strophariaceae</taxon>
        <taxon>Psilocybe</taxon>
    </lineage>
</organism>
<comment type="caution">
    <text evidence="2">The sequence shown here is derived from an EMBL/GenBank/DDBJ whole genome shotgun (WGS) entry which is preliminary data.</text>
</comment>
<evidence type="ECO:0000256" key="1">
    <source>
        <dbReference type="SAM" id="MobiDB-lite"/>
    </source>
</evidence>
<accession>A0A8H7XNY1</accession>
<sequence>MDDETSLVTALLSVSLSSPTPSSPSSLSSLSSSMSRLNSGEGVPSSSGIGLGGIILTNEQFEILLNRGLIGSPRVKVPTPPPPPPVAPVAASVQIPPFISNAASSSATSESLLDLFPNVPRATILEIVQFMFHPLNLNKLDLSAHKKVHDAQSSIVLENDNITVKPRLGTAKDYPTLQSLLEPLFVYFNILGQYAASSGSALATREVISAFAYYCAQITTFSRTYHWHAVLAYHQRFFLRRSKEMSHGDFSGWMVSNAALQAICLTPHARGTAVAAAPKGRSSTSGTLGSSSLFSTKTPVAQQTCFNFNPGTCKTLPCPAGRLHKYQSCGADDHGKTDCTRSG</sequence>
<feature type="region of interest" description="Disordered" evidence="1">
    <location>
        <begin position="15"/>
        <end position="45"/>
    </location>
</feature>
<reference evidence="2" key="1">
    <citation type="submission" date="2021-02" db="EMBL/GenBank/DDBJ databases">
        <title>Psilocybe cubensis genome.</title>
        <authorList>
            <person name="Mckernan K.J."/>
            <person name="Crawford S."/>
            <person name="Trippe A."/>
            <person name="Kane L.T."/>
            <person name="Mclaughlin S."/>
        </authorList>
    </citation>
    <scope>NUCLEOTIDE SEQUENCE [LARGE SCALE GENOMIC DNA]</scope>
    <source>
        <strain evidence="2">MGC-MH-2018</strain>
    </source>
</reference>
<dbReference type="AlphaFoldDB" id="A0A8H7XNY1"/>
<evidence type="ECO:0000313" key="2">
    <source>
        <dbReference type="EMBL" id="KAG5164168.1"/>
    </source>
</evidence>
<feature type="compositionally biased region" description="Low complexity" evidence="1">
    <location>
        <begin position="15"/>
        <end position="39"/>
    </location>
</feature>
<proteinExistence type="predicted"/>
<name>A0A8H7XNY1_PSICU</name>